<comment type="caution">
    <text evidence="2">The sequence shown here is derived from an EMBL/GenBank/DDBJ whole genome shotgun (WGS) entry which is preliminary data.</text>
</comment>
<dbReference type="EMBL" id="BKCJ010002490">
    <property type="protein sequence ID" value="GEU48918.1"/>
    <property type="molecule type" value="Genomic_DNA"/>
</dbReference>
<accession>A0A6L2KHE5</accession>
<evidence type="ECO:0000256" key="1">
    <source>
        <dbReference type="SAM" id="MobiDB-lite"/>
    </source>
</evidence>
<reference evidence="2" key="1">
    <citation type="journal article" date="2019" name="Sci. Rep.">
        <title>Draft genome of Tanacetum cinerariifolium, the natural source of mosquito coil.</title>
        <authorList>
            <person name="Yamashiro T."/>
            <person name="Shiraishi A."/>
            <person name="Satake H."/>
            <person name="Nakayama K."/>
        </authorList>
    </citation>
    <scope>NUCLEOTIDE SEQUENCE</scope>
</reference>
<dbReference type="AlphaFoldDB" id="A0A6L2KHE5"/>
<feature type="region of interest" description="Disordered" evidence="1">
    <location>
        <begin position="642"/>
        <end position="704"/>
    </location>
</feature>
<organism evidence="2">
    <name type="scientific">Tanacetum cinerariifolium</name>
    <name type="common">Dalmatian daisy</name>
    <name type="synonym">Chrysanthemum cinerariifolium</name>
    <dbReference type="NCBI Taxonomy" id="118510"/>
    <lineage>
        <taxon>Eukaryota</taxon>
        <taxon>Viridiplantae</taxon>
        <taxon>Streptophyta</taxon>
        <taxon>Embryophyta</taxon>
        <taxon>Tracheophyta</taxon>
        <taxon>Spermatophyta</taxon>
        <taxon>Magnoliopsida</taxon>
        <taxon>eudicotyledons</taxon>
        <taxon>Gunneridae</taxon>
        <taxon>Pentapetalae</taxon>
        <taxon>asterids</taxon>
        <taxon>campanulids</taxon>
        <taxon>Asterales</taxon>
        <taxon>Asteraceae</taxon>
        <taxon>Asteroideae</taxon>
        <taxon>Anthemideae</taxon>
        <taxon>Anthemidinae</taxon>
        <taxon>Tanacetum</taxon>
    </lineage>
</organism>
<proteinExistence type="predicted"/>
<evidence type="ECO:0000313" key="2">
    <source>
        <dbReference type="EMBL" id="GEU48918.1"/>
    </source>
</evidence>
<sequence>MEVLLAKKRILKLIQAWDEKQIELWSLPELLPQLLNDSRTIDEMLKQHEQVANLAVQKEQEEQAAQSFTPYWNFSMIDDEEVLQSREKFMKAIQTFFQKFSRYSFGVMPKWNLPTFYNDEEHSIQYKEYLENSSNAITTVLPTEELEYSLSIRYENLSTTPKTGSDEVIKSSVEKLVPIQSEYEGIFNNTCDVPVCEDSSTFDVLKDHSEILSDFNNDDISSDDDAFEDIEYVEASLPDSEFVSLEEENDVYQEEKEFDLEDILQIPDIILREKLLSINRVIANIEFLNDNPTPNHVLKSSSSFPIFKKSDNSLSYSDNSLPEFKTFSDHTEETRSGSTTAHANNSPLGYDSFCFETEPDQGRLTSVVMNDISDNSTNDPLLEDVDLFLASDNSISPSIENFTMTRKGISIFLKNCLAMIPFPFPKMSHLTLIIMMIRHFLVLLRNHRMLIFSSSMIKVRIWQKSQRKEPKPDKNEQEIMKSIQKPDPKIFSAQKHSWQNGALLLAKMRVRDQEVAHQFLKNYTKINGKETHHEEKRIATLAIRVSSQNDLTAQIQDEEKNLEGIAVINRGFLAQWRINNQNSKSSSFKSLSEYIQGINSQIVERTTRIFVLCIILATSQESDARKLPLSLKYVVESYLDEEEPTEDSIDSLHGIHNVSDEEEPTQDEYIEDEPMEEEPKEDESKENFLRRMQVKNPRKTKFMG</sequence>
<feature type="compositionally biased region" description="Basic residues" evidence="1">
    <location>
        <begin position="692"/>
        <end position="704"/>
    </location>
</feature>
<protein>
    <submittedName>
        <fullName evidence="2">Uncharacterized protein</fullName>
    </submittedName>
</protein>
<feature type="compositionally biased region" description="Acidic residues" evidence="1">
    <location>
        <begin position="660"/>
        <end position="681"/>
    </location>
</feature>
<gene>
    <name evidence="2" type="ORF">Tci_020896</name>
</gene>
<name>A0A6L2KHE5_TANCI</name>